<name>A0ABY3TGN0_9MYCO</name>
<gene>
    <name evidence="1" type="ORF">MI149_17070</name>
</gene>
<dbReference type="Proteomes" id="UP001055337">
    <property type="component" value="Chromosome"/>
</dbReference>
<reference evidence="1" key="1">
    <citation type="submission" date="2022-08" db="EMBL/GenBank/DDBJ databases">
        <title>Whole genome sequencing of non-tuberculosis mycobacteria type-strains.</title>
        <authorList>
            <person name="Igarashi Y."/>
            <person name="Osugi A."/>
            <person name="Mitarai S."/>
        </authorList>
    </citation>
    <scope>NUCLEOTIDE SEQUENCE</scope>
    <source>
        <strain evidence="1">JCM 16369</strain>
    </source>
</reference>
<dbReference type="RefSeq" id="WP_240176412.1">
    <property type="nucleotide sequence ID" value="NZ_CP092362.2"/>
</dbReference>
<accession>A0ABY3TGN0</accession>
<evidence type="ECO:0000313" key="2">
    <source>
        <dbReference type="Proteomes" id="UP001055337"/>
    </source>
</evidence>
<evidence type="ECO:0000313" key="1">
    <source>
        <dbReference type="EMBL" id="ULN39468.1"/>
    </source>
</evidence>
<keyword evidence="2" id="KW-1185">Reference proteome</keyword>
<dbReference type="EMBL" id="CP092362">
    <property type="protein sequence ID" value="ULN39468.1"/>
    <property type="molecule type" value="Genomic_DNA"/>
</dbReference>
<proteinExistence type="predicted"/>
<sequence>MPHVMAEEDWIARAASHQQRVECFTDPHRDRARRGEAHPVWDFLFTYYSLRPRQLRVWHPGYDTALAGPAGAEYLDRAGYEATPDGVTVSADFLRTRLSTVAFVADLLRATEARAPQFGCFGMHEWAMVYRTDAVRHGAVPLRLGGAGTDAVVESMPLRCTHFDAYRFFTAAAAPRNRGIPTRAAQRDWEQPGCLHANMDLYKWCFKLGPLVASELLVDCLDLAAEAREVDMRASPYDLTDLGFEPITVEEPAGRAEYVRCQGVIAERAAPLRARLLGWCDRLLSADVAYDTVSEGFLPAGKMN</sequence>
<organism evidence="1 2">
    <name type="scientific">Mycolicibacterium crocinum</name>
    <dbReference type="NCBI Taxonomy" id="388459"/>
    <lineage>
        <taxon>Bacteria</taxon>
        <taxon>Bacillati</taxon>
        <taxon>Actinomycetota</taxon>
        <taxon>Actinomycetes</taxon>
        <taxon>Mycobacteriales</taxon>
        <taxon>Mycobacteriaceae</taxon>
        <taxon>Mycolicibacterium</taxon>
    </lineage>
</organism>
<protein>
    <submittedName>
        <fullName evidence="1">3-methyladenine DNA glycosylase</fullName>
    </submittedName>
</protein>